<dbReference type="Proteomes" id="UP000304900">
    <property type="component" value="Unassembled WGS sequence"/>
</dbReference>
<comment type="caution">
    <text evidence="5">The sequence shown here is derived from an EMBL/GenBank/DDBJ whole genome shotgun (WGS) entry which is preliminary data.</text>
</comment>
<dbReference type="Gene3D" id="3.40.50.1820">
    <property type="entry name" value="alpha/beta hydrolase"/>
    <property type="match status" value="1"/>
</dbReference>
<reference evidence="5 6" key="1">
    <citation type="submission" date="2019-05" db="EMBL/GenBank/DDBJ databases">
        <title>Dyadobacter AR-3-8 sp. nov., isolated from arctic soil.</title>
        <authorList>
            <person name="Chaudhary D.K."/>
        </authorList>
    </citation>
    <scope>NUCLEOTIDE SEQUENCE [LARGE SCALE GENOMIC DNA]</scope>
    <source>
        <strain evidence="5 6">AR-3-8</strain>
    </source>
</reference>
<evidence type="ECO:0000259" key="4">
    <source>
        <dbReference type="Pfam" id="PF02230"/>
    </source>
</evidence>
<dbReference type="AlphaFoldDB" id="A0A4U6D4U7"/>
<feature type="chain" id="PRO_5020560915" evidence="3">
    <location>
        <begin position="25"/>
        <end position="244"/>
    </location>
</feature>
<feature type="domain" description="Phospholipase/carboxylesterase/thioesterase" evidence="4">
    <location>
        <begin position="48"/>
        <end position="242"/>
    </location>
</feature>
<keyword evidence="6" id="KW-1185">Reference proteome</keyword>
<dbReference type="OrthoDB" id="9795555at2"/>
<comment type="similarity">
    <text evidence="1">Belongs to the AB hydrolase superfamily. AB hydrolase 2 family.</text>
</comment>
<evidence type="ECO:0000256" key="2">
    <source>
        <dbReference type="ARBA" id="ARBA00022801"/>
    </source>
</evidence>
<evidence type="ECO:0000256" key="3">
    <source>
        <dbReference type="SAM" id="SignalP"/>
    </source>
</evidence>
<feature type="signal peptide" evidence="3">
    <location>
        <begin position="1"/>
        <end position="24"/>
    </location>
</feature>
<keyword evidence="2" id="KW-0378">Hydrolase</keyword>
<proteinExistence type="inferred from homology"/>
<evidence type="ECO:0000313" key="6">
    <source>
        <dbReference type="Proteomes" id="UP000304900"/>
    </source>
</evidence>
<dbReference type="Pfam" id="PF02230">
    <property type="entry name" value="Abhydrolase_2"/>
    <property type="match status" value="1"/>
</dbReference>
<dbReference type="EMBL" id="SZVO01000004">
    <property type="protein sequence ID" value="TKT92292.1"/>
    <property type="molecule type" value="Genomic_DNA"/>
</dbReference>
<keyword evidence="3" id="KW-0732">Signal</keyword>
<dbReference type="InterPro" id="IPR050565">
    <property type="entry name" value="LYPA1-2/EST-like"/>
</dbReference>
<dbReference type="SUPFAM" id="SSF53474">
    <property type="entry name" value="alpha/beta-Hydrolases"/>
    <property type="match status" value="1"/>
</dbReference>
<sequence length="244" mass="27322">MNKTDVKKSIFAFILCFLSCRIFAQASLQKDLSLAYLISQPRVKTVKPKLIILLHGYGSNEADLFELKNILPADFLIISARAPFTIAPNAFQWYGNEIVKGIKQESTKDLKTSTDLIKVFINEVVKKYNADPSQVFLAGFSQGAMMSYEVGLTAPELLRGIAPLSGRIFDSLKPRIKPANAFNNFKIFIGHGTADDRVPYTSATEAVFYLKKKKINATLHSYQSLPHSISEQELKDLVAWLNEK</sequence>
<dbReference type="PANTHER" id="PTHR10655:SF17">
    <property type="entry name" value="LYSOPHOSPHOLIPASE-LIKE PROTEIN 1"/>
    <property type="match status" value="1"/>
</dbReference>
<dbReference type="InterPro" id="IPR029058">
    <property type="entry name" value="AB_hydrolase_fold"/>
</dbReference>
<name>A0A4U6D4U7_9BACT</name>
<dbReference type="PANTHER" id="PTHR10655">
    <property type="entry name" value="LYSOPHOSPHOLIPASE-RELATED"/>
    <property type="match status" value="1"/>
</dbReference>
<organism evidence="5 6">
    <name type="scientific">Dyadobacter frigoris</name>
    <dbReference type="NCBI Taxonomy" id="2576211"/>
    <lineage>
        <taxon>Bacteria</taxon>
        <taxon>Pseudomonadati</taxon>
        <taxon>Bacteroidota</taxon>
        <taxon>Cytophagia</taxon>
        <taxon>Cytophagales</taxon>
        <taxon>Spirosomataceae</taxon>
        <taxon>Dyadobacter</taxon>
    </lineage>
</organism>
<dbReference type="GO" id="GO:0016787">
    <property type="term" value="F:hydrolase activity"/>
    <property type="evidence" value="ECO:0007669"/>
    <property type="project" value="UniProtKB-KW"/>
</dbReference>
<accession>A0A4U6D4U7</accession>
<dbReference type="InterPro" id="IPR003140">
    <property type="entry name" value="PLipase/COase/thioEstase"/>
</dbReference>
<evidence type="ECO:0000256" key="1">
    <source>
        <dbReference type="ARBA" id="ARBA00006499"/>
    </source>
</evidence>
<gene>
    <name evidence="5" type="ORF">FDK13_09945</name>
</gene>
<protein>
    <submittedName>
        <fullName evidence="5">Phospholipase</fullName>
    </submittedName>
</protein>
<evidence type="ECO:0000313" key="5">
    <source>
        <dbReference type="EMBL" id="TKT92292.1"/>
    </source>
</evidence>